<dbReference type="InterPro" id="IPR043502">
    <property type="entry name" value="DNA/RNA_pol_sf"/>
</dbReference>
<dbReference type="SUPFAM" id="SSF56672">
    <property type="entry name" value="DNA/RNA polymerases"/>
    <property type="match status" value="1"/>
</dbReference>
<dbReference type="EMBL" id="DVOT01000246">
    <property type="protein sequence ID" value="HIV29009.1"/>
    <property type="molecule type" value="Genomic_DNA"/>
</dbReference>
<proteinExistence type="predicted"/>
<dbReference type="CDD" id="cd01646">
    <property type="entry name" value="RT_Bac_retron_I"/>
    <property type="match status" value="1"/>
</dbReference>
<organism evidence="1 2">
    <name type="scientific">Candidatus Ornithocaccomicrobium faecavium</name>
    <dbReference type="NCBI Taxonomy" id="2840890"/>
    <lineage>
        <taxon>Bacteria</taxon>
        <taxon>Bacillati</taxon>
        <taxon>Bacillota</taxon>
        <taxon>Clostridia</taxon>
        <taxon>Candidatus Ornithocaccomicrobium</taxon>
    </lineage>
</organism>
<reference evidence="1" key="2">
    <citation type="journal article" date="2021" name="PeerJ">
        <title>Extensive microbial diversity within the chicken gut microbiome revealed by metagenomics and culture.</title>
        <authorList>
            <person name="Gilroy R."/>
            <person name="Ravi A."/>
            <person name="Getino M."/>
            <person name="Pursley I."/>
            <person name="Horton D.L."/>
            <person name="Alikhan N.F."/>
            <person name="Baker D."/>
            <person name="Gharbi K."/>
            <person name="Hall N."/>
            <person name="Watson M."/>
            <person name="Adriaenssens E.M."/>
            <person name="Foster-Nyarko E."/>
            <person name="Jarju S."/>
            <person name="Secka A."/>
            <person name="Antonio M."/>
            <person name="Oren A."/>
            <person name="Chaudhuri R.R."/>
            <person name="La Ragione R."/>
            <person name="Hildebrand F."/>
            <person name="Pallen M.J."/>
        </authorList>
    </citation>
    <scope>NUCLEOTIDE SEQUENCE</scope>
    <source>
        <strain evidence="1">CHK183-6373</strain>
    </source>
</reference>
<gene>
    <name evidence="1" type="ORF">IAA64_13685</name>
</gene>
<protein>
    <recommendedName>
        <fullName evidence="3">Reverse transcriptase domain-containing protein</fullName>
    </recommendedName>
</protein>
<dbReference type="AlphaFoldDB" id="A0A9D1P9M1"/>
<reference evidence="1" key="1">
    <citation type="submission" date="2020-10" db="EMBL/GenBank/DDBJ databases">
        <authorList>
            <person name="Gilroy R."/>
        </authorList>
    </citation>
    <scope>NUCLEOTIDE SEQUENCE</scope>
    <source>
        <strain evidence="1">CHK183-6373</strain>
    </source>
</reference>
<evidence type="ECO:0000313" key="1">
    <source>
        <dbReference type="EMBL" id="HIV29009.1"/>
    </source>
</evidence>
<dbReference type="Proteomes" id="UP000886884">
    <property type="component" value="Unassembled WGS sequence"/>
</dbReference>
<sequence>MPENSAAKCKEAFALPREKGEQLPPMRARCKARSRYHGGLFMDQFEEAIKLRNLYRALKKCCAGTMWKDGTAVYRSDGLENSARLRADLKAGRYKIQRYMRFSITRPKPRSITATRIRDRHAQRSACDNILYPILTRSFIHDNGACQIGKGVDFAIERMKYWLRRVYRAQRRERARAAGCRVEDVGPFQADALIYKGDVRKYFPTSRFSVAKATLRKAVASDRLAAFFCAVVESFGEEWWEARLIAVGAPTPAAAKAARAITDARVERESLPLRPEGERDGILRERERQIAQAVRRTPGLSQEDRAAIMDEALHGDGRGIGLGSQISQLVQLAQLNAVDHYAKEEARVAVYARYMDDFILYDPDPERLRRAVRGIAERLDALGLELNPKSQFIRLRKGFIFLRWHFRLTPTGKVILRAAPGIAAAEKRRLKRMGRRVAAGNADLDSLRRHYAGWRAHMACGNTRELLRSMDKWFAAILDDIKGGIQ</sequence>
<evidence type="ECO:0008006" key="3">
    <source>
        <dbReference type="Google" id="ProtNLM"/>
    </source>
</evidence>
<name>A0A9D1P9M1_9FIRM</name>
<comment type="caution">
    <text evidence="1">The sequence shown here is derived from an EMBL/GenBank/DDBJ whole genome shotgun (WGS) entry which is preliminary data.</text>
</comment>
<evidence type="ECO:0000313" key="2">
    <source>
        <dbReference type="Proteomes" id="UP000886884"/>
    </source>
</evidence>
<accession>A0A9D1P9M1</accession>